<gene>
    <name evidence="2" type="ORF">TNIN_136491</name>
</gene>
<sequence length="212" mass="24388">MISSSKTRTCLETIRARNIYAAWARKLTTARPNDPDLQNYHEEIRKSNEIVSAFLTQLNVPLFKIPATEKELDLIVLRTRSKVDDPQPSSAEEAKKPAAVLPSPRKGRKAKRSVDADGFAPKQLVRKVRSPRSCFFRFGLLDTLEYRRVFSTLCISPSTARIFQTLVVPIALLRAERIGRQPFSHLSLFLQHLNYFIFDNLTTTWKWKRTTI</sequence>
<reference evidence="2" key="1">
    <citation type="submission" date="2020-08" db="EMBL/GenBank/DDBJ databases">
        <title>Multicomponent nature underlies the extraordinary mechanical properties of spider dragline silk.</title>
        <authorList>
            <person name="Kono N."/>
            <person name="Nakamura H."/>
            <person name="Mori M."/>
            <person name="Yoshida Y."/>
            <person name="Ohtoshi R."/>
            <person name="Malay A.D."/>
            <person name="Moran D.A.P."/>
            <person name="Tomita M."/>
            <person name="Numata K."/>
            <person name="Arakawa K."/>
        </authorList>
    </citation>
    <scope>NUCLEOTIDE SEQUENCE</scope>
</reference>
<organism evidence="2 3">
    <name type="scientific">Trichonephila inaurata madagascariensis</name>
    <dbReference type="NCBI Taxonomy" id="2747483"/>
    <lineage>
        <taxon>Eukaryota</taxon>
        <taxon>Metazoa</taxon>
        <taxon>Ecdysozoa</taxon>
        <taxon>Arthropoda</taxon>
        <taxon>Chelicerata</taxon>
        <taxon>Arachnida</taxon>
        <taxon>Araneae</taxon>
        <taxon>Araneomorphae</taxon>
        <taxon>Entelegynae</taxon>
        <taxon>Araneoidea</taxon>
        <taxon>Nephilidae</taxon>
        <taxon>Trichonephila</taxon>
        <taxon>Trichonephila inaurata</taxon>
    </lineage>
</organism>
<evidence type="ECO:0000256" key="1">
    <source>
        <dbReference type="SAM" id="MobiDB-lite"/>
    </source>
</evidence>
<dbReference type="AlphaFoldDB" id="A0A8X6YNT6"/>
<evidence type="ECO:0000313" key="2">
    <source>
        <dbReference type="EMBL" id="GFY75758.1"/>
    </source>
</evidence>
<feature type="region of interest" description="Disordered" evidence="1">
    <location>
        <begin position="84"/>
        <end position="115"/>
    </location>
</feature>
<comment type="caution">
    <text evidence="2">The sequence shown here is derived from an EMBL/GenBank/DDBJ whole genome shotgun (WGS) entry which is preliminary data.</text>
</comment>
<accession>A0A8X6YNT6</accession>
<dbReference type="Proteomes" id="UP000886998">
    <property type="component" value="Unassembled WGS sequence"/>
</dbReference>
<name>A0A8X6YNT6_9ARAC</name>
<proteinExistence type="predicted"/>
<keyword evidence="3" id="KW-1185">Reference proteome</keyword>
<dbReference type="EMBL" id="BMAV01021597">
    <property type="protein sequence ID" value="GFY75758.1"/>
    <property type="molecule type" value="Genomic_DNA"/>
</dbReference>
<evidence type="ECO:0000313" key="3">
    <source>
        <dbReference type="Proteomes" id="UP000886998"/>
    </source>
</evidence>
<protein>
    <submittedName>
        <fullName evidence="2">Uncharacterized protein</fullName>
    </submittedName>
</protein>